<keyword evidence="2" id="KW-1185">Reference proteome</keyword>
<protein>
    <recommendedName>
        <fullName evidence="3">HlyD family secretion protein</fullName>
    </recommendedName>
</protein>
<name>A0ABX1K9I2_9MICO</name>
<dbReference type="Gene3D" id="2.40.420.20">
    <property type="match status" value="1"/>
</dbReference>
<sequence length="497" mass="50966">MFTRWRRVFDGNRALWIVAAVAVASLVVGLLVGRFVVSPAEASARAEPPEPGLITVPVEFGELSNDVTIRGEVGYADAAEITLDTSSLTGPAIVTGRVPEAGAEFGPLAVALEIAGRPVIVLPGDLPAYRTLRFGMSGPDVVQFKQAMAAVGINAGDPASDVFDAAAAAAVPALYDLVGYAPPPPPEGGDEAVRAASEGVTAAQQSLAAANDELNRAGSGASAVALREADNQVASAQRQLDAARMAVPLDPLVVADLEDALALAKLRRDEVAAAPDTRAQRAAVDAARSQVAQAQEALTRAREEALPFLPSSEVLYLAALPRRVDAVTAARGSILQGVAMTVSGATLELTGSAAEADATLLQVGGEASFELPDGASHRAVIAEVTPGEESSGRWTIGFTPDPLTPEQIQQLQGANVRVSIPVGATEGEVLFVPLAAVTAGPGGESRVEVVDGDPRDGDQAETRLVDVETGLAADGSVEVRPVESGELEEGDLVVVGR</sequence>
<dbReference type="Proteomes" id="UP001429745">
    <property type="component" value="Unassembled WGS sequence"/>
</dbReference>
<organism evidence="1 2">
    <name type="scientific">Microbacterium salsuginis</name>
    <dbReference type="NCBI Taxonomy" id="2722803"/>
    <lineage>
        <taxon>Bacteria</taxon>
        <taxon>Bacillati</taxon>
        <taxon>Actinomycetota</taxon>
        <taxon>Actinomycetes</taxon>
        <taxon>Micrococcales</taxon>
        <taxon>Microbacteriaceae</taxon>
        <taxon>Microbacterium</taxon>
    </lineage>
</organism>
<dbReference type="EMBL" id="JABACI010000002">
    <property type="protein sequence ID" value="NLP83672.1"/>
    <property type="molecule type" value="Genomic_DNA"/>
</dbReference>
<evidence type="ECO:0008006" key="3">
    <source>
        <dbReference type="Google" id="ProtNLM"/>
    </source>
</evidence>
<evidence type="ECO:0000313" key="1">
    <source>
        <dbReference type="EMBL" id="NLP83672.1"/>
    </source>
</evidence>
<comment type="caution">
    <text evidence="1">The sequence shown here is derived from an EMBL/GenBank/DDBJ whole genome shotgun (WGS) entry which is preliminary data.</text>
</comment>
<gene>
    <name evidence="1" type="ORF">HF576_07425</name>
</gene>
<accession>A0ABX1K9I2</accession>
<evidence type="ECO:0000313" key="2">
    <source>
        <dbReference type="Proteomes" id="UP001429745"/>
    </source>
</evidence>
<reference evidence="1 2" key="1">
    <citation type="submission" date="2020-04" db="EMBL/GenBank/DDBJ databases">
        <title>CFH 90308 Microbacterium sp.</title>
        <authorList>
            <person name="Nie G."/>
            <person name="Ming H."/>
            <person name="Xia T."/>
        </authorList>
    </citation>
    <scope>NUCLEOTIDE SEQUENCE [LARGE SCALE GENOMIC DNA]</scope>
    <source>
        <strain evidence="1 2">CFH 90308</strain>
    </source>
</reference>
<proteinExistence type="predicted"/>